<feature type="signal peptide" evidence="1">
    <location>
        <begin position="1"/>
        <end position="16"/>
    </location>
</feature>
<proteinExistence type="predicted"/>
<name>A0A1Y1VY61_9FUNG</name>
<protein>
    <submittedName>
        <fullName evidence="2">Uncharacterized protein</fullName>
    </submittedName>
</protein>
<feature type="chain" id="PRO_5013028093" evidence="1">
    <location>
        <begin position="17"/>
        <end position="218"/>
    </location>
</feature>
<evidence type="ECO:0000313" key="2">
    <source>
        <dbReference type="EMBL" id="ORX66222.1"/>
    </source>
</evidence>
<dbReference type="EMBL" id="MCFD01000017">
    <property type="protein sequence ID" value="ORX66222.1"/>
    <property type="molecule type" value="Genomic_DNA"/>
</dbReference>
<sequence>MRTFILAPILTALAIASPVHRRQQVGSAQGDAIDTGANAISSPNINEGTQVEDSIIDNSSDAGSTSAGNFGTSVTKVNSNSVNKGNIVVNPSTTTTSGNTGTTVDGFGNQVGDDFGILPFISDFLAKRSVVERALAKRSIVDRALAKRGIVERAPVRRSAIFASPDFVDPFDLGYFPGQYLPAGFPVDVPVALPVGFTVAPGSSHNQVQNAGIVQNQA</sequence>
<dbReference type="OrthoDB" id="5589906at2759"/>
<keyword evidence="1" id="KW-0732">Signal</keyword>
<dbReference type="AlphaFoldDB" id="A0A1Y1VY61"/>
<comment type="caution">
    <text evidence="2">The sequence shown here is derived from an EMBL/GenBank/DDBJ whole genome shotgun (WGS) entry which is preliminary data.</text>
</comment>
<gene>
    <name evidence="2" type="ORF">DL89DRAFT_270396</name>
</gene>
<dbReference type="GeneID" id="63805335"/>
<reference evidence="2 3" key="1">
    <citation type="submission" date="2016-07" db="EMBL/GenBank/DDBJ databases">
        <title>Pervasive Adenine N6-methylation of Active Genes in Fungi.</title>
        <authorList>
            <consortium name="DOE Joint Genome Institute"/>
            <person name="Mondo S.J."/>
            <person name="Dannebaum R.O."/>
            <person name="Kuo R.C."/>
            <person name="Labutti K."/>
            <person name="Haridas S."/>
            <person name="Kuo A."/>
            <person name="Salamov A."/>
            <person name="Ahrendt S.R."/>
            <person name="Lipzen A."/>
            <person name="Sullivan W."/>
            <person name="Andreopoulos W.B."/>
            <person name="Clum A."/>
            <person name="Lindquist E."/>
            <person name="Daum C."/>
            <person name="Ramamoorthy G.K."/>
            <person name="Gryganskyi A."/>
            <person name="Culley D."/>
            <person name="Magnuson J.K."/>
            <person name="James T.Y."/>
            <person name="O'Malley M.A."/>
            <person name="Stajich J.E."/>
            <person name="Spatafora J.W."/>
            <person name="Visel A."/>
            <person name="Grigoriev I.V."/>
        </authorList>
    </citation>
    <scope>NUCLEOTIDE SEQUENCE [LARGE SCALE GENOMIC DNA]</scope>
    <source>
        <strain evidence="2 3">ATCC 12442</strain>
    </source>
</reference>
<accession>A0A1Y1VY61</accession>
<dbReference type="Proteomes" id="UP000193922">
    <property type="component" value="Unassembled WGS sequence"/>
</dbReference>
<evidence type="ECO:0000313" key="3">
    <source>
        <dbReference type="Proteomes" id="UP000193922"/>
    </source>
</evidence>
<organism evidence="2 3">
    <name type="scientific">Linderina pennispora</name>
    <dbReference type="NCBI Taxonomy" id="61395"/>
    <lineage>
        <taxon>Eukaryota</taxon>
        <taxon>Fungi</taxon>
        <taxon>Fungi incertae sedis</taxon>
        <taxon>Zoopagomycota</taxon>
        <taxon>Kickxellomycotina</taxon>
        <taxon>Kickxellomycetes</taxon>
        <taxon>Kickxellales</taxon>
        <taxon>Kickxellaceae</taxon>
        <taxon>Linderina</taxon>
    </lineage>
</organism>
<dbReference type="RefSeq" id="XP_040740249.1">
    <property type="nucleotide sequence ID" value="XM_040888687.1"/>
</dbReference>
<keyword evidence="3" id="KW-1185">Reference proteome</keyword>
<evidence type="ECO:0000256" key="1">
    <source>
        <dbReference type="SAM" id="SignalP"/>
    </source>
</evidence>